<evidence type="ECO:0000313" key="6">
    <source>
        <dbReference type="Proteomes" id="UP001500908"/>
    </source>
</evidence>
<keyword evidence="2" id="KW-0813">Transport</keyword>
<accession>A0ABP7GA63</accession>
<dbReference type="EMBL" id="BAABDD010000029">
    <property type="protein sequence ID" value="GAA3759851.1"/>
    <property type="molecule type" value="Genomic_DNA"/>
</dbReference>
<dbReference type="Pfam" id="PF01547">
    <property type="entry name" value="SBP_bac_1"/>
    <property type="match status" value="1"/>
</dbReference>
<dbReference type="PROSITE" id="PS51257">
    <property type="entry name" value="PROKAR_LIPOPROTEIN"/>
    <property type="match status" value="1"/>
</dbReference>
<dbReference type="Gene3D" id="3.40.190.10">
    <property type="entry name" value="Periplasmic binding protein-like II"/>
    <property type="match status" value="2"/>
</dbReference>
<comment type="caution">
    <text evidence="5">The sequence shown here is derived from an EMBL/GenBank/DDBJ whole genome shotgun (WGS) entry which is preliminary data.</text>
</comment>
<keyword evidence="6" id="KW-1185">Reference proteome</keyword>
<name>A0ABP7GA63_9ACTN</name>
<proteinExistence type="inferred from homology"/>
<feature type="chain" id="PRO_5046808880" evidence="4">
    <location>
        <begin position="22"/>
        <end position="426"/>
    </location>
</feature>
<sequence>MRFVKVGAVSASLALAVTACSGDSGQGSGTADPEAISGEITFWDTSDATNEAPIFQELIEDFEEEYPEVTVNYENVPFSDAQNNFKTAAQSGAGAPDVMRTEVAWVPEFASLGYLAPLDDTIALEDSQDFLATPFSSAEFEGKTYAVPQVTDSLALLYNKELLAEAGFEEPPATMAEFKEAALAVSEETDADGFYLNAGDSYFLLPHFYSQGGDLLDAEAQAITVNNDAGVAALEQALDLVDTGAASEPALTDTYNNMQTAFKEGEVAMIFNGPWSMTDNLSGSAFADNPDNLGVAAVPSGPEGGGGPIGGHDYTVYAGSGNLDASYLFIQFMASTDSQAKVAAELGLLPTRSSAYERDEVANNDIVTAFQPVIESAHPRPWIPQGGLLFEPLNTQYSAAIAGEATPQEALDAVAEEYRTFLSDWD</sequence>
<evidence type="ECO:0000256" key="4">
    <source>
        <dbReference type="SAM" id="SignalP"/>
    </source>
</evidence>
<reference evidence="6" key="1">
    <citation type="journal article" date="2019" name="Int. J. Syst. Evol. Microbiol.">
        <title>The Global Catalogue of Microorganisms (GCM) 10K type strain sequencing project: providing services to taxonomists for standard genome sequencing and annotation.</title>
        <authorList>
            <consortium name="The Broad Institute Genomics Platform"/>
            <consortium name="The Broad Institute Genome Sequencing Center for Infectious Disease"/>
            <person name="Wu L."/>
            <person name="Ma J."/>
        </authorList>
    </citation>
    <scope>NUCLEOTIDE SEQUENCE [LARGE SCALE GENOMIC DNA]</scope>
    <source>
        <strain evidence="6">JCM 17137</strain>
    </source>
</reference>
<keyword evidence="3 4" id="KW-0732">Signal</keyword>
<evidence type="ECO:0000256" key="2">
    <source>
        <dbReference type="ARBA" id="ARBA00022448"/>
    </source>
</evidence>
<comment type="similarity">
    <text evidence="1">Belongs to the bacterial solute-binding protein 1 family.</text>
</comment>
<dbReference type="RefSeq" id="WP_344975305.1">
    <property type="nucleotide sequence ID" value="NZ_BAABDD010000029.1"/>
</dbReference>
<evidence type="ECO:0000256" key="3">
    <source>
        <dbReference type="ARBA" id="ARBA00022729"/>
    </source>
</evidence>
<protein>
    <submittedName>
        <fullName evidence="5">Extracellular solute-binding protein</fullName>
    </submittedName>
</protein>
<dbReference type="SUPFAM" id="SSF53850">
    <property type="entry name" value="Periplasmic binding protein-like II"/>
    <property type="match status" value="1"/>
</dbReference>
<dbReference type="PANTHER" id="PTHR30061:SF50">
    <property type="entry name" value="MALTOSE_MALTODEXTRIN-BINDING PERIPLASMIC PROTEIN"/>
    <property type="match status" value="1"/>
</dbReference>
<evidence type="ECO:0000256" key="1">
    <source>
        <dbReference type="ARBA" id="ARBA00008520"/>
    </source>
</evidence>
<feature type="signal peptide" evidence="4">
    <location>
        <begin position="1"/>
        <end position="21"/>
    </location>
</feature>
<organism evidence="5 6">
    <name type="scientific">Salinactinospora qingdaonensis</name>
    <dbReference type="NCBI Taxonomy" id="702744"/>
    <lineage>
        <taxon>Bacteria</taxon>
        <taxon>Bacillati</taxon>
        <taxon>Actinomycetota</taxon>
        <taxon>Actinomycetes</taxon>
        <taxon>Streptosporangiales</taxon>
        <taxon>Nocardiopsidaceae</taxon>
        <taxon>Salinactinospora</taxon>
    </lineage>
</organism>
<dbReference type="PANTHER" id="PTHR30061">
    <property type="entry name" value="MALTOSE-BINDING PERIPLASMIC PROTEIN"/>
    <property type="match status" value="1"/>
</dbReference>
<gene>
    <name evidence="5" type="ORF">GCM10022402_42210</name>
</gene>
<dbReference type="Proteomes" id="UP001500908">
    <property type="component" value="Unassembled WGS sequence"/>
</dbReference>
<dbReference type="InterPro" id="IPR006059">
    <property type="entry name" value="SBP"/>
</dbReference>
<evidence type="ECO:0000313" key="5">
    <source>
        <dbReference type="EMBL" id="GAA3759851.1"/>
    </source>
</evidence>